<keyword evidence="1" id="KW-0812">Transmembrane</keyword>
<sequence>MTTLLEAPERRTRRASSARTGVLPRARFWIRRYGPAEAACLATMLVASTIAARFTEWPPLLAIAAIAGATVGFYGVLVLTVLREQLALLGRGRGRLPRALTRSLALLLAEFGVAEITDTFFLRPTLMMAGVVLIVDPVWGLLAGKLVADVLFYAVAAVCYRITERTGIRRPRRRLRRRRDAA</sequence>
<dbReference type="EMBL" id="BAAAOH010000001">
    <property type="protein sequence ID" value="GAA1983522.1"/>
    <property type="molecule type" value="Genomic_DNA"/>
</dbReference>
<evidence type="ECO:0000313" key="2">
    <source>
        <dbReference type="EMBL" id="GAA1983522.1"/>
    </source>
</evidence>
<keyword evidence="1" id="KW-0472">Membrane</keyword>
<keyword evidence="3" id="KW-1185">Reference proteome</keyword>
<reference evidence="3" key="1">
    <citation type="journal article" date="2019" name="Int. J. Syst. Evol. Microbiol.">
        <title>The Global Catalogue of Microorganisms (GCM) 10K type strain sequencing project: providing services to taxonomists for standard genome sequencing and annotation.</title>
        <authorList>
            <consortium name="The Broad Institute Genomics Platform"/>
            <consortium name="The Broad Institute Genome Sequencing Center for Infectious Disease"/>
            <person name="Wu L."/>
            <person name="Ma J."/>
        </authorList>
    </citation>
    <scope>NUCLEOTIDE SEQUENCE [LARGE SCALE GENOMIC DNA]</scope>
    <source>
        <strain evidence="3">JCM 14902</strain>
    </source>
</reference>
<protein>
    <submittedName>
        <fullName evidence="2">Uncharacterized protein</fullName>
    </submittedName>
</protein>
<comment type="caution">
    <text evidence="2">The sequence shown here is derived from an EMBL/GenBank/DDBJ whole genome shotgun (WGS) entry which is preliminary data.</text>
</comment>
<organism evidence="2 3">
    <name type="scientific">Microbacterium pumilum</name>
    <dbReference type="NCBI Taxonomy" id="344165"/>
    <lineage>
        <taxon>Bacteria</taxon>
        <taxon>Bacillati</taxon>
        <taxon>Actinomycetota</taxon>
        <taxon>Actinomycetes</taxon>
        <taxon>Micrococcales</taxon>
        <taxon>Microbacteriaceae</taxon>
        <taxon>Microbacterium</taxon>
    </lineage>
</organism>
<evidence type="ECO:0000313" key="3">
    <source>
        <dbReference type="Proteomes" id="UP001500326"/>
    </source>
</evidence>
<gene>
    <name evidence="2" type="ORF">GCM10009777_16740</name>
</gene>
<keyword evidence="1" id="KW-1133">Transmembrane helix</keyword>
<feature type="transmembrane region" description="Helical" evidence="1">
    <location>
        <begin position="103"/>
        <end position="122"/>
    </location>
</feature>
<feature type="transmembrane region" description="Helical" evidence="1">
    <location>
        <begin position="33"/>
        <end position="54"/>
    </location>
</feature>
<feature type="transmembrane region" description="Helical" evidence="1">
    <location>
        <begin position="142"/>
        <end position="163"/>
    </location>
</feature>
<evidence type="ECO:0000256" key="1">
    <source>
        <dbReference type="SAM" id="Phobius"/>
    </source>
</evidence>
<proteinExistence type="predicted"/>
<feature type="transmembrane region" description="Helical" evidence="1">
    <location>
        <begin position="60"/>
        <end position="82"/>
    </location>
</feature>
<dbReference type="Proteomes" id="UP001500326">
    <property type="component" value="Unassembled WGS sequence"/>
</dbReference>
<accession>A0ABP5DNS6</accession>
<name>A0ABP5DNS6_9MICO</name>